<evidence type="ECO:0000256" key="1">
    <source>
        <dbReference type="ARBA" id="ARBA00001974"/>
    </source>
</evidence>
<dbReference type="AlphaFoldDB" id="A0A9W8B8B3"/>
<dbReference type="SUPFAM" id="SSF63380">
    <property type="entry name" value="Riboflavin synthase domain-like"/>
    <property type="match status" value="1"/>
</dbReference>
<dbReference type="GO" id="GO:0005739">
    <property type="term" value="C:mitochondrion"/>
    <property type="evidence" value="ECO:0007669"/>
    <property type="project" value="TreeGrafter"/>
</dbReference>
<dbReference type="Pfam" id="PF00175">
    <property type="entry name" value="NAD_binding_1"/>
    <property type="match status" value="1"/>
</dbReference>
<protein>
    <recommendedName>
        <fullName evidence="9">FAD-binding FR-type domain-containing protein</fullName>
    </recommendedName>
</protein>
<dbReference type="FunFam" id="3.40.50.80:FF:000009">
    <property type="entry name" value="NADH-cytochrome b5 reductase"/>
    <property type="match status" value="1"/>
</dbReference>
<dbReference type="SUPFAM" id="SSF52343">
    <property type="entry name" value="Ferredoxin reductase-like, C-terminal NADP-linked domain"/>
    <property type="match status" value="1"/>
</dbReference>
<evidence type="ECO:0000313" key="10">
    <source>
        <dbReference type="EMBL" id="KAJ1980788.1"/>
    </source>
</evidence>
<sequence length="319" mass="34989">MPPIPKSPLVRVISAAGQAMLVTGGLGYAYYGWYLPVRDPRRVPNQLDPHYFRHFTVVDRQPLTHDTVLLRFQDTNPASPLDTNGILSVDVKDPAIQVKRSFTPIPSAFIADPRSGNTYQGSPAATDFALLVKRYPLASVASLLHRIPVGGTAELRGPYVQWLYDANRWSALGMVAGGTGITPMLQLIHRVLANPHDQTRLSLVLANRTEQDIPLLSQLEALQRQYPEQLSIQLTIDGWSQPDAAEHFITTLPLAVGPISRGLLQQRLPSANASPIILVSGPDGMMRAICGERLANMEQGPLQGILQELGYDSSHVFKL</sequence>
<keyword evidence="3 7" id="KW-0285">Flavoprotein</keyword>
<name>A0A9W8B8B3_9FUNG</name>
<dbReference type="PANTHER" id="PTHR19370:SF189">
    <property type="entry name" value="CYTOCHROME C MITOCHONDRIAL IMPORT FACTOR CYC2"/>
    <property type="match status" value="1"/>
</dbReference>
<dbReference type="PRINTS" id="PR00406">
    <property type="entry name" value="CYTB5RDTASE"/>
</dbReference>
<evidence type="ECO:0000256" key="8">
    <source>
        <dbReference type="SAM" id="Phobius"/>
    </source>
</evidence>
<dbReference type="InterPro" id="IPR001834">
    <property type="entry name" value="CBR-like"/>
</dbReference>
<dbReference type="Gene3D" id="3.40.50.80">
    <property type="entry name" value="Nucleotide-binding domain of ferredoxin-NADP reductase (FNR) module"/>
    <property type="match status" value="1"/>
</dbReference>
<feature type="binding site" evidence="7">
    <location>
        <position position="131"/>
    </location>
    <ligand>
        <name>FAD</name>
        <dbReference type="ChEBI" id="CHEBI:57692"/>
    </ligand>
</feature>
<dbReference type="PROSITE" id="PS51384">
    <property type="entry name" value="FAD_FR"/>
    <property type="match status" value="1"/>
</dbReference>
<accession>A0A9W8B8B3</accession>
<evidence type="ECO:0000256" key="2">
    <source>
        <dbReference type="ARBA" id="ARBA00006105"/>
    </source>
</evidence>
<feature type="binding site" evidence="7">
    <location>
        <position position="100"/>
    </location>
    <ligand>
        <name>FAD</name>
        <dbReference type="ChEBI" id="CHEBI:57692"/>
    </ligand>
</feature>
<dbReference type="GO" id="GO:0016491">
    <property type="term" value="F:oxidoreductase activity"/>
    <property type="evidence" value="ECO:0007669"/>
    <property type="project" value="UniProtKB-KW"/>
</dbReference>
<reference evidence="10" key="1">
    <citation type="submission" date="2022-07" db="EMBL/GenBank/DDBJ databases">
        <title>Phylogenomic reconstructions and comparative analyses of Kickxellomycotina fungi.</title>
        <authorList>
            <person name="Reynolds N.K."/>
            <person name="Stajich J.E."/>
            <person name="Barry K."/>
            <person name="Grigoriev I.V."/>
            <person name="Crous P."/>
            <person name="Smith M.E."/>
        </authorList>
    </citation>
    <scope>NUCLEOTIDE SEQUENCE</scope>
    <source>
        <strain evidence="10">RSA 567</strain>
    </source>
</reference>
<organism evidence="10 11">
    <name type="scientific">Dimargaris verticillata</name>
    <dbReference type="NCBI Taxonomy" id="2761393"/>
    <lineage>
        <taxon>Eukaryota</taxon>
        <taxon>Fungi</taxon>
        <taxon>Fungi incertae sedis</taxon>
        <taxon>Zoopagomycota</taxon>
        <taxon>Kickxellomycotina</taxon>
        <taxon>Dimargaritomycetes</taxon>
        <taxon>Dimargaritales</taxon>
        <taxon>Dimargaritaceae</taxon>
        <taxon>Dimargaris</taxon>
    </lineage>
</organism>
<evidence type="ECO:0000256" key="7">
    <source>
        <dbReference type="PIRSR" id="PIRSR601834-1"/>
    </source>
</evidence>
<dbReference type="Gene3D" id="2.40.30.10">
    <property type="entry name" value="Translation factors"/>
    <property type="match status" value="1"/>
</dbReference>
<dbReference type="Proteomes" id="UP001151582">
    <property type="component" value="Unassembled WGS sequence"/>
</dbReference>
<evidence type="ECO:0000313" key="11">
    <source>
        <dbReference type="Proteomes" id="UP001151582"/>
    </source>
</evidence>
<keyword evidence="4 7" id="KW-0274">FAD</keyword>
<keyword evidence="11" id="KW-1185">Reference proteome</keyword>
<evidence type="ECO:0000259" key="9">
    <source>
        <dbReference type="PROSITE" id="PS51384"/>
    </source>
</evidence>
<evidence type="ECO:0000256" key="6">
    <source>
        <dbReference type="ARBA" id="ARBA00023027"/>
    </source>
</evidence>
<dbReference type="PANTHER" id="PTHR19370">
    <property type="entry name" value="NADH-CYTOCHROME B5 REDUCTASE"/>
    <property type="match status" value="1"/>
</dbReference>
<comment type="cofactor">
    <cofactor evidence="1 7">
        <name>FAD</name>
        <dbReference type="ChEBI" id="CHEBI:57692"/>
    </cofactor>
</comment>
<feature type="domain" description="FAD-binding FR-type" evidence="9">
    <location>
        <begin position="50"/>
        <end position="165"/>
    </location>
</feature>
<feature type="binding site" evidence="7">
    <location>
        <position position="182"/>
    </location>
    <ligand>
        <name>FAD</name>
        <dbReference type="ChEBI" id="CHEBI:57692"/>
    </ligand>
</feature>
<comment type="caution">
    <text evidence="10">The sequence shown here is derived from an EMBL/GenBank/DDBJ whole genome shotgun (WGS) entry which is preliminary data.</text>
</comment>
<proteinExistence type="inferred from homology"/>
<keyword evidence="8" id="KW-0472">Membrane</keyword>
<keyword evidence="5" id="KW-0560">Oxidoreductase</keyword>
<feature type="transmembrane region" description="Helical" evidence="8">
    <location>
        <begin position="12"/>
        <end position="33"/>
    </location>
</feature>
<dbReference type="OrthoDB" id="432685at2759"/>
<feature type="binding site" evidence="7">
    <location>
        <position position="140"/>
    </location>
    <ligand>
        <name>FAD</name>
        <dbReference type="ChEBI" id="CHEBI:57692"/>
    </ligand>
</feature>
<evidence type="ECO:0000256" key="3">
    <source>
        <dbReference type="ARBA" id="ARBA00022630"/>
    </source>
</evidence>
<keyword evidence="6" id="KW-0520">NAD</keyword>
<dbReference type="CDD" id="cd06183">
    <property type="entry name" value="cyt_b5_reduct_like"/>
    <property type="match status" value="1"/>
</dbReference>
<evidence type="ECO:0000256" key="4">
    <source>
        <dbReference type="ARBA" id="ARBA00022827"/>
    </source>
</evidence>
<gene>
    <name evidence="10" type="ORF">H4R34_002333</name>
</gene>
<comment type="similarity">
    <text evidence="2">Belongs to the flavoprotein pyridine nucleotide cytochrome reductase family.</text>
</comment>
<dbReference type="InterPro" id="IPR039261">
    <property type="entry name" value="FNR_nucleotide-bd"/>
</dbReference>
<dbReference type="InterPro" id="IPR001433">
    <property type="entry name" value="OxRdtase_FAD/NAD-bd"/>
</dbReference>
<dbReference type="InterPro" id="IPR017938">
    <property type="entry name" value="Riboflavin_synthase-like_b-brl"/>
</dbReference>
<dbReference type="EMBL" id="JANBQB010000153">
    <property type="protein sequence ID" value="KAJ1980788.1"/>
    <property type="molecule type" value="Genomic_DNA"/>
</dbReference>
<keyword evidence="8" id="KW-1133">Transmembrane helix</keyword>
<evidence type="ECO:0000256" key="5">
    <source>
        <dbReference type="ARBA" id="ARBA00023002"/>
    </source>
</evidence>
<feature type="binding site" evidence="7">
    <location>
        <position position="133"/>
    </location>
    <ligand>
        <name>FAD</name>
        <dbReference type="ChEBI" id="CHEBI:57692"/>
    </ligand>
</feature>
<dbReference type="InterPro" id="IPR017927">
    <property type="entry name" value="FAD-bd_FR_type"/>
</dbReference>
<keyword evidence="8" id="KW-0812">Transmembrane</keyword>